<dbReference type="EMBL" id="BOQN01000001">
    <property type="protein sequence ID" value="GIM88335.1"/>
    <property type="molecule type" value="Genomic_DNA"/>
</dbReference>
<feature type="domain" description="Arabinofuranosyltransferase AftA C-terminal" evidence="14">
    <location>
        <begin position="421"/>
        <end position="576"/>
    </location>
</feature>
<evidence type="ECO:0000256" key="2">
    <source>
        <dbReference type="ARBA" id="ARBA00004776"/>
    </source>
</evidence>
<evidence type="ECO:0000259" key="15">
    <source>
        <dbReference type="Pfam" id="PF12250"/>
    </source>
</evidence>
<evidence type="ECO:0000256" key="4">
    <source>
        <dbReference type="ARBA" id="ARBA00012037"/>
    </source>
</evidence>
<comment type="pathway">
    <text evidence="2">Cell wall biogenesis; cell wall polysaccharide biosynthesis.</text>
</comment>
<dbReference type="Pfam" id="PF12249">
    <property type="entry name" value="AftA_C"/>
    <property type="match status" value="1"/>
</dbReference>
<evidence type="ECO:0000256" key="11">
    <source>
        <dbReference type="ARBA" id="ARBA00033184"/>
    </source>
</evidence>
<accession>A0A919T3F5</accession>
<dbReference type="AlphaFoldDB" id="A0A919T3F5"/>
<feature type="transmembrane region" description="Helical" evidence="13">
    <location>
        <begin position="249"/>
        <end position="271"/>
    </location>
</feature>
<protein>
    <recommendedName>
        <fullName evidence="5">Galactan 5-O-arabinofuranosyltransferase</fullName>
        <ecNumber evidence="4">2.4.2.46</ecNumber>
    </recommendedName>
    <alternativeName>
        <fullName evidence="11">Arabinofuranosyltransferase AftA</fullName>
    </alternativeName>
</protein>
<evidence type="ECO:0000256" key="3">
    <source>
        <dbReference type="ARBA" id="ARBA00009655"/>
    </source>
</evidence>
<evidence type="ECO:0000313" key="17">
    <source>
        <dbReference type="Proteomes" id="UP000677082"/>
    </source>
</evidence>
<feature type="transmembrane region" description="Helical" evidence="13">
    <location>
        <begin position="46"/>
        <end position="65"/>
    </location>
</feature>
<evidence type="ECO:0000256" key="13">
    <source>
        <dbReference type="SAM" id="Phobius"/>
    </source>
</evidence>
<feature type="transmembrane region" description="Helical" evidence="13">
    <location>
        <begin position="206"/>
        <end position="229"/>
    </location>
</feature>
<evidence type="ECO:0000256" key="7">
    <source>
        <dbReference type="ARBA" id="ARBA00022679"/>
    </source>
</evidence>
<comment type="similarity">
    <text evidence="3">Belongs to the glycosyltransferase 85 family.</text>
</comment>
<dbReference type="InterPro" id="IPR020963">
    <property type="entry name" value="ArabinofuranosylTrfase_AftA_N"/>
</dbReference>
<comment type="catalytic activity">
    <reaction evidence="12">
        <text>Adds an alpha-D-arabinofuranosyl group from trans,octacis-decaprenylphospho-beta-D-arabinofuranose at the 5-O-position of the eighth, tenth and twelfth galactofuranose unit of the galactofuranan chain of [beta-D-galactofuranosyl-(1-&gt;5)-beta-D-galactofuranosyl-(1-&gt;6)]14-beta-D-galactofuranosyl-(1-&gt;5)-beta-D-galactofuranosyl-(1-&gt;4)-alpha-L-rhamnopyranosyl-(1-&gt;3)-N-acetyl-alpha-D-glucosaminyl-diphospho-trans,octacis-decaprenol.</text>
        <dbReference type="EC" id="2.4.2.46"/>
    </reaction>
</comment>
<feature type="transmembrane region" description="Helical" evidence="13">
    <location>
        <begin position="127"/>
        <end position="147"/>
    </location>
</feature>
<keyword evidence="10 13" id="KW-0472">Membrane</keyword>
<evidence type="ECO:0000259" key="14">
    <source>
        <dbReference type="Pfam" id="PF12249"/>
    </source>
</evidence>
<feature type="transmembrane region" description="Helical" evidence="13">
    <location>
        <begin position="159"/>
        <end position="186"/>
    </location>
</feature>
<dbReference type="EC" id="2.4.2.46" evidence="4"/>
<comment type="caution">
    <text evidence="16">The sequence shown here is derived from an EMBL/GenBank/DDBJ whole genome shotgun (WGS) entry which is preliminary data.</text>
</comment>
<comment type="subcellular location">
    <subcellularLocation>
        <location evidence="1">Cell membrane</location>
        <topology evidence="1">Multi-pass membrane protein</topology>
    </subcellularLocation>
</comment>
<dbReference type="InterPro" id="IPR020959">
    <property type="entry name" value="ArabinofuranosylTrfase_AftA_C"/>
</dbReference>
<feature type="transmembrane region" description="Helical" evidence="13">
    <location>
        <begin position="291"/>
        <end position="316"/>
    </location>
</feature>
<evidence type="ECO:0000256" key="10">
    <source>
        <dbReference type="ARBA" id="ARBA00023136"/>
    </source>
</evidence>
<sequence length="580" mass="63428">MVAADANPYSGRTQYGLRSLPIVVAALAVGVVWWARRTGRTWDADLLPALFGGMGSLTLLIALHGTPFDTLGLTGDATFRQEAITRFADTWHLDDYTYKGLPAYYAPAFFWVSGRVAAVAGITPWHMLKLGTIAVAFVAPVLSYLLWRRIVSARTAAIISATALLIPWLDEAYAAIIVVTFVPWWLEVGFGLTRRGVKRLHPVTLGLIGAAFFLCYYYFFFIIPFVLVLQFFVARRGGWHSWRETGRTAVILGIAAAGSAVFWAPLAWSMLTAPNVESLNNRWIVLETTGLALPFFEPSVFGALCLIGLAFLVVTAKEALSRALLILLVSLYVWQVVGFLLLAVEKPLMSFRMRELVPVVLLAAAAIAGARLTKYATEHLSLDLAGRLAAAAGVLLVVFAGDRFVGTVLDRVKVAHNQTLPDGTLPQYHRDDAQASSTPSGPISAAIDGMYQGEGHPVVLTDRLELMAIKPYYGFVQFNVNYSHPSSQFHPRIAFLRELAAAATPAQFAALTDNNPYDKIDALALGSKDKDDLVFSYSEDAFPFGNEITEITIPKKLIQANYFDIKQVGPDLVAVRRPGT</sequence>
<feature type="domain" description="Arabinofuranosyltransferase AftA N-terminal" evidence="15">
    <location>
        <begin position="22"/>
        <end position="380"/>
    </location>
</feature>
<name>A0A919T3F5_9ACTN</name>
<organism evidence="16 17">
    <name type="scientific">Paractinoplanes toevensis</name>
    <dbReference type="NCBI Taxonomy" id="571911"/>
    <lineage>
        <taxon>Bacteria</taxon>
        <taxon>Bacillati</taxon>
        <taxon>Actinomycetota</taxon>
        <taxon>Actinomycetes</taxon>
        <taxon>Micromonosporales</taxon>
        <taxon>Micromonosporaceae</taxon>
        <taxon>Paractinoplanes</taxon>
    </lineage>
</organism>
<keyword evidence="9 13" id="KW-1133">Transmembrane helix</keyword>
<evidence type="ECO:0000256" key="6">
    <source>
        <dbReference type="ARBA" id="ARBA00022475"/>
    </source>
</evidence>
<dbReference type="GO" id="GO:0016757">
    <property type="term" value="F:glycosyltransferase activity"/>
    <property type="evidence" value="ECO:0007669"/>
    <property type="project" value="InterPro"/>
</dbReference>
<reference evidence="16 17" key="1">
    <citation type="submission" date="2021-03" db="EMBL/GenBank/DDBJ databases">
        <title>Whole genome shotgun sequence of Actinoplanes toevensis NBRC 105298.</title>
        <authorList>
            <person name="Komaki H."/>
            <person name="Tamura T."/>
        </authorList>
    </citation>
    <scope>NUCLEOTIDE SEQUENCE [LARGE SCALE GENOMIC DNA]</scope>
    <source>
        <strain evidence="16 17">NBRC 105298</strain>
    </source>
</reference>
<gene>
    <name evidence="16" type="primary">aftA</name>
    <name evidence="16" type="ORF">Ato02nite_001280</name>
</gene>
<evidence type="ECO:0000313" key="16">
    <source>
        <dbReference type="EMBL" id="GIM88335.1"/>
    </source>
</evidence>
<evidence type="ECO:0000256" key="8">
    <source>
        <dbReference type="ARBA" id="ARBA00022692"/>
    </source>
</evidence>
<keyword evidence="7" id="KW-0808">Transferase</keyword>
<dbReference type="Pfam" id="PF12250">
    <property type="entry name" value="AftA_N"/>
    <property type="match status" value="1"/>
</dbReference>
<proteinExistence type="inferred from homology"/>
<evidence type="ECO:0000256" key="1">
    <source>
        <dbReference type="ARBA" id="ARBA00004651"/>
    </source>
</evidence>
<keyword evidence="17" id="KW-1185">Reference proteome</keyword>
<keyword evidence="8 13" id="KW-0812">Transmembrane</keyword>
<feature type="transmembrane region" description="Helical" evidence="13">
    <location>
        <begin position="15"/>
        <end position="34"/>
    </location>
</feature>
<evidence type="ECO:0000256" key="9">
    <source>
        <dbReference type="ARBA" id="ARBA00022989"/>
    </source>
</evidence>
<dbReference type="GO" id="GO:0005886">
    <property type="term" value="C:plasma membrane"/>
    <property type="evidence" value="ECO:0007669"/>
    <property type="project" value="UniProtKB-SubCell"/>
</dbReference>
<dbReference type="GO" id="GO:0044038">
    <property type="term" value="P:cell wall macromolecule biosynthetic process"/>
    <property type="evidence" value="ECO:0007669"/>
    <property type="project" value="InterPro"/>
</dbReference>
<keyword evidence="6" id="KW-1003">Cell membrane</keyword>
<dbReference type="Proteomes" id="UP000677082">
    <property type="component" value="Unassembled WGS sequence"/>
</dbReference>
<evidence type="ECO:0000256" key="5">
    <source>
        <dbReference type="ARBA" id="ARBA00020482"/>
    </source>
</evidence>
<feature type="transmembrane region" description="Helical" evidence="13">
    <location>
        <begin position="323"/>
        <end position="344"/>
    </location>
</feature>
<evidence type="ECO:0000256" key="12">
    <source>
        <dbReference type="ARBA" id="ARBA00034030"/>
    </source>
</evidence>